<dbReference type="RefSeq" id="WP_037255842.1">
    <property type="nucleotide sequence ID" value="NZ_NRRE01000011.1"/>
</dbReference>
<dbReference type="InterPro" id="IPR029044">
    <property type="entry name" value="Nucleotide-diphossugar_trans"/>
</dbReference>
<evidence type="ECO:0000259" key="8">
    <source>
        <dbReference type="Pfam" id="PF00483"/>
    </source>
</evidence>
<keyword evidence="10" id="KW-1185">Reference proteome</keyword>
<dbReference type="PANTHER" id="PTHR43197">
    <property type="entry name" value="UTP--GLUCOSE-1-PHOSPHATE URIDYLYLTRANSFERASE"/>
    <property type="match status" value="1"/>
</dbReference>
<feature type="domain" description="Nucleotidyl transferase" evidence="8">
    <location>
        <begin position="8"/>
        <end position="269"/>
    </location>
</feature>
<dbReference type="Pfam" id="PF00483">
    <property type="entry name" value="NTP_transferase"/>
    <property type="match status" value="1"/>
</dbReference>
<evidence type="ECO:0000256" key="1">
    <source>
        <dbReference type="ARBA" id="ARBA00006890"/>
    </source>
</evidence>
<dbReference type="Gene3D" id="3.90.550.10">
    <property type="entry name" value="Spore Coat Polysaccharide Biosynthesis Protein SpsA, Chain A"/>
    <property type="match status" value="1"/>
</dbReference>
<evidence type="ECO:0000256" key="2">
    <source>
        <dbReference type="ARBA" id="ARBA00012415"/>
    </source>
</evidence>
<dbReference type="EC" id="2.7.7.9" evidence="2 7"/>
<evidence type="ECO:0000256" key="6">
    <source>
        <dbReference type="ARBA" id="ARBA00048128"/>
    </source>
</evidence>
<organism evidence="9 10">
    <name type="scientific">Rhodovibrio salinarum</name>
    <dbReference type="NCBI Taxonomy" id="1087"/>
    <lineage>
        <taxon>Bacteria</taxon>
        <taxon>Pseudomonadati</taxon>
        <taxon>Pseudomonadota</taxon>
        <taxon>Alphaproteobacteria</taxon>
        <taxon>Rhodospirillales</taxon>
        <taxon>Rhodovibrionaceae</taxon>
        <taxon>Rhodovibrio</taxon>
    </lineage>
</organism>
<dbReference type="PANTHER" id="PTHR43197:SF1">
    <property type="entry name" value="UTP--GLUCOSE-1-PHOSPHATE URIDYLYLTRANSFERASE"/>
    <property type="match status" value="1"/>
</dbReference>
<reference evidence="9" key="1">
    <citation type="submission" date="2017-08" db="EMBL/GenBank/DDBJ databases">
        <authorList>
            <person name="Imhoff J.F."/>
            <person name="Rahn T."/>
            <person name="Kuenzel S."/>
            <person name="Neulinger S.C."/>
        </authorList>
    </citation>
    <scope>NUCLEOTIDE SEQUENCE</scope>
    <source>
        <strain evidence="9">DSM 9154</strain>
    </source>
</reference>
<evidence type="ECO:0000256" key="5">
    <source>
        <dbReference type="ARBA" id="ARBA00022695"/>
    </source>
</evidence>
<comment type="similarity">
    <text evidence="1 7">Belongs to the UDPGP type 2 family.</text>
</comment>
<dbReference type="CDD" id="cd02541">
    <property type="entry name" value="UGPase_prokaryotic"/>
    <property type="match status" value="1"/>
</dbReference>
<dbReference type="InterPro" id="IPR005835">
    <property type="entry name" value="NTP_transferase_dom"/>
</dbReference>
<keyword evidence="5 7" id="KW-0548">Nucleotidyltransferase</keyword>
<gene>
    <name evidence="9" type="primary">galU</name>
    <name evidence="9" type="ORF">CKO21_02755</name>
</gene>
<dbReference type="NCBIfam" id="TIGR01099">
    <property type="entry name" value="galU"/>
    <property type="match status" value="1"/>
</dbReference>
<dbReference type="EMBL" id="NRRE01000011">
    <property type="protein sequence ID" value="MBK1696162.1"/>
    <property type="molecule type" value="Genomic_DNA"/>
</dbReference>
<evidence type="ECO:0000256" key="4">
    <source>
        <dbReference type="ARBA" id="ARBA00022679"/>
    </source>
</evidence>
<dbReference type="InterPro" id="IPR005771">
    <property type="entry name" value="GalU_uridylyltTrfase_bac/arc"/>
</dbReference>
<name>A0A934UYI9_9PROT</name>
<sequence>MSERVRTAVIPAAGLGTRCLPASKAVPKEMMTVVDKPVIQYAVEEAFEAGIERVVLVTGRGKTAMEDHFDIDESLDQTLNDKSKTTELNAVRNTELDSGRLIAVRQNEAKGLGHAVWCARHVVGDQPFAVILPDDLVLAERGCLGQMLDVHDQVGGNLVAVQDVPREMTKKYGVLDVISEDGKLARANGLVEKPEPDVAPSTLAVIGRYVLQPEVMKALDDQGPGAGGEIQLTDALARLLGTQPFHGFRFDGTRYDCGDKSGFVEANVAFALQRADLGLAERLHALTSPNARQAA</sequence>
<evidence type="ECO:0000256" key="3">
    <source>
        <dbReference type="ARBA" id="ARBA00019048"/>
    </source>
</evidence>
<dbReference type="AlphaFoldDB" id="A0A934UYI9"/>
<dbReference type="GO" id="GO:0003983">
    <property type="term" value="F:UTP:glucose-1-phosphate uridylyltransferase activity"/>
    <property type="evidence" value="ECO:0007669"/>
    <property type="project" value="UniProtKB-EC"/>
</dbReference>
<evidence type="ECO:0000313" key="10">
    <source>
        <dbReference type="Proteomes" id="UP000778970"/>
    </source>
</evidence>
<dbReference type="GO" id="GO:0006011">
    <property type="term" value="P:UDP-alpha-D-glucose metabolic process"/>
    <property type="evidence" value="ECO:0007669"/>
    <property type="project" value="InterPro"/>
</dbReference>
<reference evidence="9" key="2">
    <citation type="journal article" date="2020" name="Microorganisms">
        <title>Osmotic Adaptation and Compatible Solute Biosynthesis of Phototrophic Bacteria as Revealed from Genome Analyses.</title>
        <authorList>
            <person name="Imhoff J.F."/>
            <person name="Rahn T."/>
            <person name="Kunzel S."/>
            <person name="Keller A."/>
            <person name="Neulinger S.C."/>
        </authorList>
    </citation>
    <scope>NUCLEOTIDE SEQUENCE</scope>
    <source>
        <strain evidence="9">DSM 9154</strain>
    </source>
</reference>
<dbReference type="SUPFAM" id="SSF53448">
    <property type="entry name" value="Nucleotide-diphospho-sugar transferases"/>
    <property type="match status" value="1"/>
</dbReference>
<comment type="caution">
    <text evidence="9">The sequence shown here is derived from an EMBL/GenBank/DDBJ whole genome shotgun (WGS) entry which is preliminary data.</text>
</comment>
<protein>
    <recommendedName>
        <fullName evidence="3 7">UTP--glucose-1-phosphate uridylyltransferase</fullName>
        <ecNumber evidence="2 7">2.7.7.9</ecNumber>
    </recommendedName>
    <alternativeName>
        <fullName evidence="7">UDP-glucose pyrophosphorylase</fullName>
    </alternativeName>
</protein>
<accession>A0A934UYI9</accession>
<proteinExistence type="inferred from homology"/>
<dbReference type="Proteomes" id="UP000778970">
    <property type="component" value="Unassembled WGS sequence"/>
</dbReference>
<comment type="catalytic activity">
    <reaction evidence="6 7">
        <text>alpha-D-glucose 1-phosphate + UTP + H(+) = UDP-alpha-D-glucose + diphosphate</text>
        <dbReference type="Rhea" id="RHEA:19889"/>
        <dbReference type="ChEBI" id="CHEBI:15378"/>
        <dbReference type="ChEBI" id="CHEBI:33019"/>
        <dbReference type="ChEBI" id="CHEBI:46398"/>
        <dbReference type="ChEBI" id="CHEBI:58601"/>
        <dbReference type="ChEBI" id="CHEBI:58885"/>
        <dbReference type="EC" id="2.7.7.9"/>
    </reaction>
</comment>
<keyword evidence="4 7" id="KW-0808">Transferase</keyword>
<evidence type="ECO:0000256" key="7">
    <source>
        <dbReference type="RuleBase" id="RU361259"/>
    </source>
</evidence>
<evidence type="ECO:0000313" key="9">
    <source>
        <dbReference type="EMBL" id="MBK1696162.1"/>
    </source>
</evidence>